<comment type="similarity">
    <text evidence="1">Belongs to the peptidase S8 family.</text>
</comment>
<proteinExistence type="inferred from homology"/>
<dbReference type="GO" id="GO:0006508">
    <property type="term" value="P:proteolysis"/>
    <property type="evidence" value="ECO:0007669"/>
    <property type="project" value="UniProtKB-KW"/>
</dbReference>
<keyword evidence="4" id="KW-0378">Hydrolase</keyword>
<comment type="caution">
    <text evidence="7">The sequence shown here is derived from an EMBL/GenBank/DDBJ whole genome shotgun (WGS) entry which is preliminary data.</text>
</comment>
<dbReference type="EMBL" id="VAHF01000001">
    <property type="protein sequence ID" value="TXG72608.1"/>
    <property type="molecule type" value="Genomic_DNA"/>
</dbReference>
<evidence type="ECO:0000256" key="3">
    <source>
        <dbReference type="ARBA" id="ARBA00022729"/>
    </source>
</evidence>
<dbReference type="PANTHER" id="PTHR10795">
    <property type="entry name" value="PROPROTEIN CONVERTASE SUBTILISIN/KEXIN"/>
    <property type="match status" value="1"/>
</dbReference>
<protein>
    <recommendedName>
        <fullName evidence="6">Subtilisin-like protease fibronectin type-III domain-containing protein</fullName>
    </recommendedName>
</protein>
<keyword evidence="8" id="KW-1185">Reference proteome</keyword>
<dbReference type="OrthoDB" id="206201at2759"/>
<dbReference type="Proteomes" id="UP000323000">
    <property type="component" value="Chromosome 1"/>
</dbReference>
<dbReference type="AlphaFoldDB" id="A0A5C7IU15"/>
<evidence type="ECO:0000256" key="5">
    <source>
        <dbReference type="ARBA" id="ARBA00022825"/>
    </source>
</evidence>
<accession>A0A5C7IU15</accession>
<dbReference type="InterPro" id="IPR041469">
    <property type="entry name" value="Subtilisin-like_FN3"/>
</dbReference>
<sequence length="273" mass="29711">MSSFTLEFVYEIRKVRLGDLELESRVRGEASIKRKARSWSSSSPRVQVALLPTTNHKSRSQNLTSMVPIYKRIKDAFATKLMICKSSRCYTLVRAFYQPDIAAPGVNIIAATWKNGPSGSPIFAHGASQKLADPFDLGGGVVNPTRQQILVWLTGKPTMCAGEKPSILDVNVPSITIPSLGNSTTITKTVTNVGGATKSIYKAAIEPPLGILVSVNPEVLVFDAATKKISYRVTVSTTYQVNTGFFFGSLTWTNGVHAVRIPISVKTEIMPTY</sequence>
<keyword evidence="5" id="KW-0720">Serine protease</keyword>
<evidence type="ECO:0000256" key="2">
    <source>
        <dbReference type="ARBA" id="ARBA00022670"/>
    </source>
</evidence>
<dbReference type="InterPro" id="IPR045051">
    <property type="entry name" value="SBT"/>
</dbReference>
<keyword evidence="2" id="KW-0645">Protease</keyword>
<reference evidence="8" key="1">
    <citation type="journal article" date="2019" name="Gigascience">
        <title>De novo genome assembly of the endangered Acer yangbiense, a plant species with extremely small populations endemic to Yunnan Province, China.</title>
        <authorList>
            <person name="Yang J."/>
            <person name="Wariss H.M."/>
            <person name="Tao L."/>
            <person name="Zhang R."/>
            <person name="Yun Q."/>
            <person name="Hollingsworth P."/>
            <person name="Dao Z."/>
            <person name="Luo G."/>
            <person name="Guo H."/>
            <person name="Ma Y."/>
            <person name="Sun W."/>
        </authorList>
    </citation>
    <scope>NUCLEOTIDE SEQUENCE [LARGE SCALE GENOMIC DNA]</scope>
    <source>
        <strain evidence="8">cv. Malutang</strain>
    </source>
</reference>
<dbReference type="FunFam" id="2.60.40.2310:FF:000001">
    <property type="entry name" value="Subtilisin-like protease SBT1.5"/>
    <property type="match status" value="1"/>
</dbReference>
<dbReference type="Pfam" id="PF17766">
    <property type="entry name" value="fn3_6"/>
    <property type="match status" value="1"/>
</dbReference>
<dbReference type="GO" id="GO:0008236">
    <property type="term" value="F:serine-type peptidase activity"/>
    <property type="evidence" value="ECO:0007669"/>
    <property type="project" value="UniProtKB-KW"/>
</dbReference>
<dbReference type="Gene3D" id="2.60.40.2310">
    <property type="match status" value="1"/>
</dbReference>
<evidence type="ECO:0000256" key="1">
    <source>
        <dbReference type="ARBA" id="ARBA00011073"/>
    </source>
</evidence>
<feature type="domain" description="Subtilisin-like protease fibronectin type-III" evidence="6">
    <location>
        <begin position="169"/>
        <end position="265"/>
    </location>
</feature>
<organism evidence="7 8">
    <name type="scientific">Acer yangbiense</name>
    <dbReference type="NCBI Taxonomy" id="1000413"/>
    <lineage>
        <taxon>Eukaryota</taxon>
        <taxon>Viridiplantae</taxon>
        <taxon>Streptophyta</taxon>
        <taxon>Embryophyta</taxon>
        <taxon>Tracheophyta</taxon>
        <taxon>Spermatophyta</taxon>
        <taxon>Magnoliopsida</taxon>
        <taxon>eudicotyledons</taxon>
        <taxon>Gunneridae</taxon>
        <taxon>Pentapetalae</taxon>
        <taxon>rosids</taxon>
        <taxon>malvids</taxon>
        <taxon>Sapindales</taxon>
        <taxon>Sapindaceae</taxon>
        <taxon>Hippocastanoideae</taxon>
        <taxon>Acereae</taxon>
        <taxon>Acer</taxon>
    </lineage>
</organism>
<evidence type="ECO:0000313" key="8">
    <source>
        <dbReference type="Proteomes" id="UP000323000"/>
    </source>
</evidence>
<name>A0A5C7IU15_9ROSI</name>
<evidence type="ECO:0000313" key="7">
    <source>
        <dbReference type="EMBL" id="TXG72608.1"/>
    </source>
</evidence>
<evidence type="ECO:0000259" key="6">
    <source>
        <dbReference type="Pfam" id="PF17766"/>
    </source>
</evidence>
<evidence type="ECO:0000256" key="4">
    <source>
        <dbReference type="ARBA" id="ARBA00022801"/>
    </source>
</evidence>
<gene>
    <name evidence="7" type="ORF">EZV62_001187</name>
</gene>
<keyword evidence="3" id="KW-0732">Signal</keyword>